<dbReference type="EC" id="2.7.13.3" evidence="2"/>
<dbReference type="Gene3D" id="1.25.40.10">
    <property type="entry name" value="Tetratricopeptide repeat domain"/>
    <property type="match status" value="3"/>
</dbReference>
<dbReference type="SMART" id="SM00028">
    <property type="entry name" value="TPR"/>
    <property type="match status" value="7"/>
</dbReference>
<comment type="caution">
    <text evidence="12">The sequence shown here is derived from an EMBL/GenBank/DDBJ whole genome shotgun (WGS) entry which is preliminary data.</text>
</comment>
<dbReference type="InterPro" id="IPR003661">
    <property type="entry name" value="HisK_dim/P_dom"/>
</dbReference>
<dbReference type="SMART" id="SM00387">
    <property type="entry name" value="HATPase_c"/>
    <property type="match status" value="1"/>
</dbReference>
<evidence type="ECO:0000256" key="5">
    <source>
        <dbReference type="ARBA" id="ARBA00022741"/>
    </source>
</evidence>
<dbReference type="SUPFAM" id="SSF55874">
    <property type="entry name" value="ATPase domain of HSP90 chaperone/DNA topoisomerase II/histidine kinase"/>
    <property type="match status" value="1"/>
</dbReference>
<dbReference type="InterPro" id="IPR036890">
    <property type="entry name" value="HATPase_C_sf"/>
</dbReference>
<dbReference type="GO" id="GO:0005524">
    <property type="term" value="F:ATP binding"/>
    <property type="evidence" value="ECO:0007669"/>
    <property type="project" value="UniProtKB-KW"/>
</dbReference>
<keyword evidence="8" id="KW-0902">Two-component regulatory system</keyword>
<dbReference type="OrthoDB" id="9784397at2"/>
<dbReference type="InterPro" id="IPR005467">
    <property type="entry name" value="His_kinase_dom"/>
</dbReference>
<sequence length="676" mass="74490">MPTCVTPERTYAAARVFLPHAHGDAELAERVRRFDGFPVSTRPLIVRGTRCIFLGMDAEAASSAPNAASTTAADVSEGTRLWVDGRLVTSPAEASIALQRVRALKQPGPHVGKDLTPDAGGTRPNKAPEAPPAGSGDVDPLALLQIAGDLFQQLRVKEAIRIYESVASIPKARAEANVGLGWCYLHLRDFDRSIRRFEEALDAQPGFGRALYGAGIALLELGRLEEAASYAQRLAGLPGKEERARGLYVLGLVDRAGGAWEQAAAHLEESLATYPHRRKAQPGWSEIRHRYELALCYRELNHPERALEHLAWAARHERKPGPIAIDLAKLYLELKRYDEAETQFQAVLKHDPRSRPALVGLGRVHLAREDYRGAIQNFSKVLSRASNDLDALKGMADCYKGLGDLDRAAGYLEQLGQLYKTPRVQMEKRLQSLQKERQMRDAELLRMRNIAALNIMATGIAHELRQPLSLIRLAAQNARLDLKKGIMSHIDADLADIDEGIVRLDKVITLLRDAATDDFATDETVELDAAIDAARLLFDAQLGLRGIQVIVEHTRGVRILGSRVALQQVLSSLISNARDALTEAQVKQIRISAEQESDKVWINVSDTGCGMSEAVREQALDPFFTTKKSGGMGLGLYFCYNLVARMKGNLRIKETSIGRGTTIEIQLRRAEGEDRG</sequence>
<gene>
    <name evidence="12" type="ORF">BE15_17380</name>
</gene>
<keyword evidence="5" id="KW-0547">Nucleotide-binding</keyword>
<evidence type="ECO:0000256" key="2">
    <source>
        <dbReference type="ARBA" id="ARBA00012438"/>
    </source>
</evidence>
<dbReference type="PROSITE" id="PS50109">
    <property type="entry name" value="HIS_KIN"/>
    <property type="match status" value="1"/>
</dbReference>
<reference evidence="12 13" key="1">
    <citation type="submission" date="2014-02" db="EMBL/GenBank/DDBJ databases">
        <title>The small core and large imbalanced accessory genome model reveals a collaborative survival strategy of Sorangium cellulosum strains in nature.</title>
        <authorList>
            <person name="Han K."/>
            <person name="Peng R."/>
            <person name="Blom J."/>
            <person name="Li Y.-Z."/>
        </authorList>
    </citation>
    <scope>NUCLEOTIDE SEQUENCE [LARGE SCALE GENOMIC DNA]</scope>
    <source>
        <strain evidence="12 13">So0008-312</strain>
    </source>
</reference>
<organism evidence="12 13">
    <name type="scientific">Sorangium cellulosum</name>
    <name type="common">Polyangium cellulosum</name>
    <dbReference type="NCBI Taxonomy" id="56"/>
    <lineage>
        <taxon>Bacteria</taxon>
        <taxon>Pseudomonadati</taxon>
        <taxon>Myxococcota</taxon>
        <taxon>Polyangia</taxon>
        <taxon>Polyangiales</taxon>
        <taxon>Polyangiaceae</taxon>
        <taxon>Sorangium</taxon>
    </lineage>
</organism>
<evidence type="ECO:0000256" key="6">
    <source>
        <dbReference type="ARBA" id="ARBA00022777"/>
    </source>
</evidence>
<dbReference type="InterPro" id="IPR004358">
    <property type="entry name" value="Sig_transdc_His_kin-like_C"/>
</dbReference>
<feature type="repeat" description="TPR" evidence="9">
    <location>
        <begin position="174"/>
        <end position="207"/>
    </location>
</feature>
<dbReference type="SMART" id="SM00388">
    <property type="entry name" value="HisKA"/>
    <property type="match status" value="1"/>
</dbReference>
<keyword evidence="7" id="KW-0067">ATP-binding</keyword>
<evidence type="ECO:0000256" key="4">
    <source>
        <dbReference type="ARBA" id="ARBA00022679"/>
    </source>
</evidence>
<feature type="repeat" description="TPR" evidence="9">
    <location>
        <begin position="321"/>
        <end position="354"/>
    </location>
</feature>
<dbReference type="SUPFAM" id="SSF48452">
    <property type="entry name" value="TPR-like"/>
    <property type="match status" value="2"/>
</dbReference>
<dbReference type="PROSITE" id="PS50005">
    <property type="entry name" value="TPR"/>
    <property type="match status" value="3"/>
</dbReference>
<dbReference type="Gene3D" id="3.30.565.10">
    <property type="entry name" value="Histidine kinase-like ATPase, C-terminal domain"/>
    <property type="match status" value="1"/>
</dbReference>
<evidence type="ECO:0000256" key="10">
    <source>
        <dbReference type="SAM" id="MobiDB-lite"/>
    </source>
</evidence>
<dbReference type="Pfam" id="PF13174">
    <property type="entry name" value="TPR_6"/>
    <property type="match status" value="1"/>
</dbReference>
<dbReference type="InterPro" id="IPR019734">
    <property type="entry name" value="TPR_rpt"/>
</dbReference>
<dbReference type="PRINTS" id="PR00344">
    <property type="entry name" value="BCTRLSENSOR"/>
</dbReference>
<dbReference type="CDD" id="cd00082">
    <property type="entry name" value="HisKA"/>
    <property type="match status" value="1"/>
</dbReference>
<keyword evidence="6" id="KW-0418">Kinase</keyword>
<evidence type="ECO:0000313" key="12">
    <source>
        <dbReference type="EMBL" id="KYF61245.1"/>
    </source>
</evidence>
<evidence type="ECO:0000256" key="7">
    <source>
        <dbReference type="ARBA" id="ARBA00022840"/>
    </source>
</evidence>
<proteinExistence type="predicted"/>
<dbReference type="SUPFAM" id="SSF47384">
    <property type="entry name" value="Homodimeric domain of signal transducing histidine kinase"/>
    <property type="match status" value="1"/>
</dbReference>
<evidence type="ECO:0000259" key="11">
    <source>
        <dbReference type="PROSITE" id="PS50109"/>
    </source>
</evidence>
<dbReference type="GO" id="GO:0000155">
    <property type="term" value="F:phosphorelay sensor kinase activity"/>
    <property type="evidence" value="ECO:0007669"/>
    <property type="project" value="InterPro"/>
</dbReference>
<dbReference type="Pfam" id="PF02518">
    <property type="entry name" value="HATPase_c"/>
    <property type="match status" value="1"/>
</dbReference>
<dbReference type="InterPro" id="IPR011990">
    <property type="entry name" value="TPR-like_helical_dom_sf"/>
</dbReference>
<keyword evidence="9" id="KW-0802">TPR repeat</keyword>
<evidence type="ECO:0000256" key="9">
    <source>
        <dbReference type="PROSITE-ProRule" id="PRU00339"/>
    </source>
</evidence>
<feature type="domain" description="Histidine kinase" evidence="11">
    <location>
        <begin position="459"/>
        <end position="671"/>
    </location>
</feature>
<name>A0A150PZN6_SORCE</name>
<evidence type="ECO:0000256" key="3">
    <source>
        <dbReference type="ARBA" id="ARBA00022553"/>
    </source>
</evidence>
<evidence type="ECO:0000313" key="13">
    <source>
        <dbReference type="Proteomes" id="UP000075260"/>
    </source>
</evidence>
<evidence type="ECO:0000256" key="8">
    <source>
        <dbReference type="ARBA" id="ARBA00023012"/>
    </source>
</evidence>
<accession>A0A150PZN6</accession>
<dbReference type="Proteomes" id="UP000075260">
    <property type="component" value="Unassembled WGS sequence"/>
</dbReference>
<evidence type="ECO:0000256" key="1">
    <source>
        <dbReference type="ARBA" id="ARBA00000085"/>
    </source>
</evidence>
<dbReference type="Pfam" id="PF13432">
    <property type="entry name" value="TPR_16"/>
    <property type="match status" value="2"/>
</dbReference>
<feature type="region of interest" description="Disordered" evidence="10">
    <location>
        <begin position="107"/>
        <end position="135"/>
    </location>
</feature>
<feature type="repeat" description="TPR" evidence="9">
    <location>
        <begin position="355"/>
        <end position="388"/>
    </location>
</feature>
<dbReference type="Gene3D" id="1.10.287.130">
    <property type="match status" value="1"/>
</dbReference>
<dbReference type="InterPro" id="IPR036097">
    <property type="entry name" value="HisK_dim/P_sf"/>
</dbReference>
<dbReference type="PANTHER" id="PTHR43065">
    <property type="entry name" value="SENSOR HISTIDINE KINASE"/>
    <property type="match status" value="1"/>
</dbReference>
<dbReference type="AlphaFoldDB" id="A0A150PZN6"/>
<dbReference type="InterPro" id="IPR003594">
    <property type="entry name" value="HATPase_dom"/>
</dbReference>
<dbReference type="EMBL" id="JEMA01001207">
    <property type="protein sequence ID" value="KYF61245.1"/>
    <property type="molecule type" value="Genomic_DNA"/>
</dbReference>
<comment type="catalytic activity">
    <reaction evidence="1">
        <text>ATP + protein L-histidine = ADP + protein N-phospho-L-histidine.</text>
        <dbReference type="EC" id="2.7.13.3"/>
    </reaction>
</comment>
<keyword evidence="3" id="KW-0597">Phosphoprotein</keyword>
<keyword evidence="4" id="KW-0808">Transferase</keyword>
<dbReference type="PANTHER" id="PTHR43065:SF46">
    <property type="entry name" value="C4-DICARBOXYLATE TRANSPORT SENSOR PROTEIN DCTB"/>
    <property type="match status" value="1"/>
</dbReference>
<protein>
    <recommendedName>
        <fullName evidence="2">histidine kinase</fullName>
        <ecNumber evidence="2">2.7.13.3</ecNumber>
    </recommendedName>
</protein>